<feature type="domain" description="HTH gntR-type" evidence="7">
    <location>
        <begin position="22"/>
        <end position="90"/>
    </location>
</feature>
<dbReference type="PANTHER" id="PTHR46577:SF1">
    <property type="entry name" value="HTH-TYPE TRANSCRIPTIONAL REGULATORY PROTEIN GABR"/>
    <property type="match status" value="1"/>
</dbReference>
<dbReference type="InterPro" id="IPR051446">
    <property type="entry name" value="HTH_trans_reg/aminotransferase"/>
</dbReference>
<protein>
    <submittedName>
        <fullName evidence="8">PLP-dependent aminotransferase family protein</fullName>
    </submittedName>
</protein>
<comment type="caution">
    <text evidence="8">The sequence shown here is derived from an EMBL/GenBank/DDBJ whole genome shotgun (WGS) entry which is preliminary data.</text>
</comment>
<dbReference type="Gene3D" id="3.40.640.10">
    <property type="entry name" value="Type I PLP-dependent aspartate aminotransferase-like (Major domain)"/>
    <property type="match status" value="1"/>
</dbReference>
<evidence type="ECO:0000313" key="8">
    <source>
        <dbReference type="EMBL" id="MBP1047345.1"/>
    </source>
</evidence>
<dbReference type="InterPro" id="IPR036390">
    <property type="entry name" value="WH_DNA-bd_sf"/>
</dbReference>
<keyword evidence="6" id="KW-0804">Transcription</keyword>
<evidence type="ECO:0000256" key="4">
    <source>
        <dbReference type="ARBA" id="ARBA00023015"/>
    </source>
</evidence>
<dbReference type="CDD" id="cd00609">
    <property type="entry name" value="AAT_like"/>
    <property type="match status" value="1"/>
</dbReference>
<reference evidence="8 9" key="1">
    <citation type="submission" date="2020-12" db="EMBL/GenBank/DDBJ databases">
        <title>Vagococcus allomyrinae sp. nov. and Enterococcus lavae sp. nov., isolated from the larvae of Allomyrina dichotoma.</title>
        <authorList>
            <person name="Lee S.D."/>
        </authorList>
    </citation>
    <scope>NUCLEOTIDE SEQUENCE [LARGE SCALE GENOMIC DNA]</scope>
    <source>
        <strain evidence="8 9">BWM-S5</strain>
    </source>
</reference>
<dbReference type="InterPro" id="IPR015422">
    <property type="entry name" value="PyrdxlP-dep_Trfase_small"/>
</dbReference>
<dbReference type="Gene3D" id="3.90.1150.10">
    <property type="entry name" value="Aspartate Aminotransferase, domain 1"/>
    <property type="match status" value="1"/>
</dbReference>
<keyword evidence="4" id="KW-0805">Transcription regulation</keyword>
<dbReference type="Gene3D" id="1.10.10.10">
    <property type="entry name" value="Winged helix-like DNA-binding domain superfamily/Winged helix DNA-binding domain"/>
    <property type="match status" value="1"/>
</dbReference>
<dbReference type="Proteomes" id="UP000673375">
    <property type="component" value="Unassembled WGS sequence"/>
</dbReference>
<accession>A0ABS4CLN2</accession>
<evidence type="ECO:0000259" key="7">
    <source>
        <dbReference type="PROSITE" id="PS50949"/>
    </source>
</evidence>
<keyword evidence="2 8" id="KW-0032">Aminotransferase</keyword>
<proteinExistence type="inferred from homology"/>
<dbReference type="RefSeq" id="WP_209558127.1">
    <property type="nucleotide sequence ID" value="NZ_JAEDXU010000007.1"/>
</dbReference>
<dbReference type="EMBL" id="JAEDXU010000007">
    <property type="protein sequence ID" value="MBP1047345.1"/>
    <property type="molecule type" value="Genomic_DNA"/>
</dbReference>
<keyword evidence="9" id="KW-1185">Reference proteome</keyword>
<keyword evidence="2 8" id="KW-0808">Transferase</keyword>
<keyword evidence="5" id="KW-0238">DNA-binding</keyword>
<dbReference type="GO" id="GO:0008483">
    <property type="term" value="F:transaminase activity"/>
    <property type="evidence" value="ECO:0007669"/>
    <property type="project" value="UniProtKB-KW"/>
</dbReference>
<dbReference type="SMART" id="SM00345">
    <property type="entry name" value="HTH_GNTR"/>
    <property type="match status" value="1"/>
</dbReference>
<dbReference type="PANTHER" id="PTHR46577">
    <property type="entry name" value="HTH-TYPE TRANSCRIPTIONAL REGULATORY PROTEIN GABR"/>
    <property type="match status" value="1"/>
</dbReference>
<evidence type="ECO:0000256" key="3">
    <source>
        <dbReference type="ARBA" id="ARBA00022898"/>
    </source>
</evidence>
<dbReference type="InterPro" id="IPR015421">
    <property type="entry name" value="PyrdxlP-dep_Trfase_major"/>
</dbReference>
<name>A0ABS4CLN2_9ENTE</name>
<gene>
    <name evidence="8" type="ORF">I6N96_13760</name>
</gene>
<dbReference type="InterPro" id="IPR015424">
    <property type="entry name" value="PyrdxlP-dep_Trfase"/>
</dbReference>
<dbReference type="SUPFAM" id="SSF46785">
    <property type="entry name" value="Winged helix' DNA-binding domain"/>
    <property type="match status" value="1"/>
</dbReference>
<evidence type="ECO:0000256" key="2">
    <source>
        <dbReference type="ARBA" id="ARBA00022576"/>
    </source>
</evidence>
<evidence type="ECO:0000256" key="1">
    <source>
        <dbReference type="ARBA" id="ARBA00005384"/>
    </source>
</evidence>
<keyword evidence="3" id="KW-0663">Pyridoxal phosphate</keyword>
<dbReference type="InterPro" id="IPR036388">
    <property type="entry name" value="WH-like_DNA-bd_sf"/>
</dbReference>
<dbReference type="InterPro" id="IPR000524">
    <property type="entry name" value="Tscrpt_reg_HTH_GntR"/>
</dbReference>
<evidence type="ECO:0000256" key="5">
    <source>
        <dbReference type="ARBA" id="ARBA00023125"/>
    </source>
</evidence>
<sequence>MSINQFDDYPLTWRPDKGSLKRPVYKSLIKQLEEDIISGALQKNTRLPSQRELADYLDINFTTVGQAYKYGIEKGLLYTNIGSGTFISQNAFNSITISTDKVREDIIDFGLVSSFEECNKWVVPHIKAVSEENHLIDLLNYQDPLGSERQKTSAAQWLSKQGVRTSTDNIAVVSGVQNGLAIILAALFSPGDRIAVDRYTYSNFIELAILFHLEVVPIDFDESGMLPELLAIECKKKKIHGIFLMPSCNNPIGFQMSFSRRRELVEIIKREKLWVIEDDIHAFMTNYFQEELVPPFQAMIPSQTLYLAGMTKFICSGLRVAYLVFPPQISSLIRKSIFNINVKTSGLDTEVITKILLSDTVDTILTEKFQLTKRANELFDSYFALPRPSNLYPYYRVIPIDSSIEQRQIEQDFLKRGVRIYHSNRFTIQKQKDPFIRVSLSSNGLDVLDEGLQIIKESIGMYTNS</sequence>
<evidence type="ECO:0000313" key="9">
    <source>
        <dbReference type="Proteomes" id="UP000673375"/>
    </source>
</evidence>
<evidence type="ECO:0000256" key="6">
    <source>
        <dbReference type="ARBA" id="ARBA00023163"/>
    </source>
</evidence>
<organism evidence="8 9">
    <name type="scientific">Enterococcus larvae</name>
    <dbReference type="NCBI Taxonomy" id="2794352"/>
    <lineage>
        <taxon>Bacteria</taxon>
        <taxon>Bacillati</taxon>
        <taxon>Bacillota</taxon>
        <taxon>Bacilli</taxon>
        <taxon>Lactobacillales</taxon>
        <taxon>Enterococcaceae</taxon>
        <taxon>Enterococcus</taxon>
    </lineage>
</organism>
<dbReference type="PROSITE" id="PS50949">
    <property type="entry name" value="HTH_GNTR"/>
    <property type="match status" value="1"/>
</dbReference>
<dbReference type="CDD" id="cd07377">
    <property type="entry name" value="WHTH_GntR"/>
    <property type="match status" value="1"/>
</dbReference>
<dbReference type="Pfam" id="PF00155">
    <property type="entry name" value="Aminotran_1_2"/>
    <property type="match status" value="1"/>
</dbReference>
<dbReference type="Pfam" id="PF00392">
    <property type="entry name" value="GntR"/>
    <property type="match status" value="1"/>
</dbReference>
<dbReference type="SUPFAM" id="SSF53383">
    <property type="entry name" value="PLP-dependent transferases"/>
    <property type="match status" value="1"/>
</dbReference>
<comment type="similarity">
    <text evidence="1">In the C-terminal section; belongs to the class-I pyridoxal-phosphate-dependent aminotransferase family.</text>
</comment>
<dbReference type="InterPro" id="IPR004839">
    <property type="entry name" value="Aminotransferase_I/II_large"/>
</dbReference>